<dbReference type="PANTHER" id="PTHR30105">
    <property type="entry name" value="UNCHARACTERIZED YIBQ-RELATED"/>
    <property type="match status" value="1"/>
</dbReference>
<feature type="compositionally biased region" description="Low complexity" evidence="1">
    <location>
        <begin position="62"/>
        <end position="72"/>
    </location>
</feature>
<dbReference type="PANTHER" id="PTHR30105:SF2">
    <property type="entry name" value="DIVERGENT POLYSACCHARIDE DEACETYLASE SUPERFAMILY"/>
    <property type="match status" value="1"/>
</dbReference>
<proteinExistence type="predicted"/>
<evidence type="ECO:0008006" key="5">
    <source>
        <dbReference type="Google" id="ProtNLM"/>
    </source>
</evidence>
<protein>
    <recommendedName>
        <fullName evidence="5">Divergent polysaccharide deacetylase</fullName>
    </recommendedName>
</protein>
<name>A0A4V2RI19_SHIGR</name>
<dbReference type="AlphaFoldDB" id="A0A4V2RI19"/>
<evidence type="ECO:0000313" key="4">
    <source>
        <dbReference type="Proteomes" id="UP000295351"/>
    </source>
</evidence>
<feature type="region of interest" description="Disordered" evidence="1">
    <location>
        <begin position="53"/>
        <end position="100"/>
    </location>
</feature>
<dbReference type="CDD" id="cd10936">
    <property type="entry name" value="CE4_DAC2"/>
    <property type="match status" value="1"/>
</dbReference>
<dbReference type="EMBL" id="SLVX01000011">
    <property type="protein sequence ID" value="TCN42580.1"/>
    <property type="molecule type" value="Genomic_DNA"/>
</dbReference>
<evidence type="ECO:0000256" key="1">
    <source>
        <dbReference type="SAM" id="MobiDB-lite"/>
    </source>
</evidence>
<feature type="region of interest" description="Disordered" evidence="1">
    <location>
        <begin position="1"/>
        <end position="24"/>
    </location>
</feature>
<keyword evidence="2" id="KW-0812">Transmembrane</keyword>
<keyword evidence="4" id="KW-1185">Reference proteome</keyword>
<dbReference type="RefSeq" id="WP_133035157.1">
    <property type="nucleotide sequence ID" value="NZ_BAABEI010000012.1"/>
</dbReference>
<comment type="caution">
    <text evidence="3">The sequence shown here is derived from an EMBL/GenBank/DDBJ whole genome shotgun (WGS) entry which is preliminary data.</text>
</comment>
<evidence type="ECO:0000256" key="2">
    <source>
        <dbReference type="SAM" id="Phobius"/>
    </source>
</evidence>
<dbReference type="SUPFAM" id="SSF88713">
    <property type="entry name" value="Glycoside hydrolase/deacetylase"/>
    <property type="match status" value="1"/>
</dbReference>
<evidence type="ECO:0000313" key="3">
    <source>
        <dbReference type="EMBL" id="TCN42580.1"/>
    </source>
</evidence>
<accession>A0A4V2RI19</accession>
<dbReference type="InterPro" id="IPR011330">
    <property type="entry name" value="Glyco_hydro/deAcase_b/a-brl"/>
</dbReference>
<sequence>MGTDIHAPLGQNRKARPRPAGPSRFSTGTILFTLAAIGLIGFSSWTATAPSGLDTTPYSPPTEETAAQTTAEGKADQKTAAAKDGVRRANGLSGARVQETLTDDGNVVRTYTPGTRSGTGPLIIEANRIGQDARSAAFPNEDLLEETSDGRIPIIGLDGTRPMDQYARPWSGARGTRIAIVVGGLGLSQTGTQRAIRELPGEVTLAFAASGNSLSRWMQEARRGGHEILLQMPLEPFDYPQNDPGPYTLRTDRGEAGNLAELHRAMAQITNYTGIVNFMGGRFLSDADALEPVIRDISSRGLFFLDDGSSAQSLSGTLAGAVEAPHAFADLQLDGDLSREAILRKLDELERIARRNGTAIGMASAFDESVDAIREWCEEAGGRGIEIVGVASLAAVPAKQ</sequence>
<dbReference type="Proteomes" id="UP000295351">
    <property type="component" value="Unassembled WGS sequence"/>
</dbReference>
<gene>
    <name evidence="3" type="ORF">EV665_111108</name>
</gene>
<keyword evidence="2" id="KW-0472">Membrane</keyword>
<keyword evidence="2" id="KW-1133">Transmembrane helix</keyword>
<dbReference type="Gene3D" id="3.20.20.370">
    <property type="entry name" value="Glycoside hydrolase/deacetylase"/>
    <property type="match status" value="1"/>
</dbReference>
<organism evidence="3 4">
    <name type="scientific">Shinella granuli</name>
    <dbReference type="NCBI Taxonomy" id="323621"/>
    <lineage>
        <taxon>Bacteria</taxon>
        <taxon>Pseudomonadati</taxon>
        <taxon>Pseudomonadota</taxon>
        <taxon>Alphaproteobacteria</taxon>
        <taxon>Hyphomicrobiales</taxon>
        <taxon>Rhizobiaceae</taxon>
        <taxon>Shinella</taxon>
    </lineage>
</organism>
<dbReference type="GO" id="GO:0005975">
    <property type="term" value="P:carbohydrate metabolic process"/>
    <property type="evidence" value="ECO:0007669"/>
    <property type="project" value="InterPro"/>
</dbReference>
<dbReference type="InterPro" id="IPR006837">
    <property type="entry name" value="Divergent_DAC"/>
</dbReference>
<feature type="transmembrane region" description="Helical" evidence="2">
    <location>
        <begin position="25"/>
        <end position="45"/>
    </location>
</feature>
<reference evidence="3 4" key="1">
    <citation type="submission" date="2019-03" db="EMBL/GenBank/DDBJ databases">
        <title>Genomic Encyclopedia of Type Strains, Phase IV (KMG-IV): sequencing the most valuable type-strain genomes for metagenomic binning, comparative biology and taxonomic classification.</title>
        <authorList>
            <person name="Goeker M."/>
        </authorList>
    </citation>
    <scope>NUCLEOTIDE SEQUENCE [LARGE SCALE GENOMIC DNA]</scope>
    <source>
        <strain evidence="3 4">DSM 18401</strain>
    </source>
</reference>
<dbReference type="Pfam" id="PF04748">
    <property type="entry name" value="Polysacc_deac_2"/>
    <property type="match status" value="1"/>
</dbReference>